<dbReference type="PROSITE" id="PS51781">
    <property type="entry name" value="SH3B"/>
    <property type="match status" value="3"/>
</dbReference>
<dbReference type="Gene3D" id="3.30.1380.10">
    <property type="match status" value="1"/>
</dbReference>
<sequence length="490" mass="52537">MNFASLITCSGGPMKQSHASKITLSAILPAALMAAVLPLSPATADPVVPAPAEVAAQSVTMDSAVQIASKKIQRDPGKTDVFVNRNYPLSPKKYAPKTVAVKGTNVRLKSSAASAYSKMVKAAAKDGVRIRAVSGYRSYARQAELYNYYTRIYGQSYASKISAIPGTSEHQTGLAIDVGNHNRACGLQACFANTPVGKWVAKNGHKYGFILRYPKGQESVTGYSYEPWHFRYLGTTLAKSYKNSGAKTLEAYYGVAGNGSKNNSDKKSKGTAKTTANLNMRSGAGTNNRILLTIPRGKSVQLTGSKKSGWYQVRYSSKTGWVSGTYLRDVSMPSTTKKKESSKDNKPKSTQSKSAKTTANLNLRTGVGTGNRVILTIPRGKQVAISGSKKSGWYPVAYAGKSGWVSGQYLSGFSDSAPKSKSQKQKSSSKAASKKTIANLNMRTGAGTNHRVVLTIPKGKMVALTGTQKSGWYKVKYSSKTGWVSGKYLR</sequence>
<evidence type="ECO:0000259" key="3">
    <source>
        <dbReference type="PROSITE" id="PS51781"/>
    </source>
</evidence>
<dbReference type="SMART" id="SM00287">
    <property type="entry name" value="SH3b"/>
    <property type="match status" value="3"/>
</dbReference>
<dbReference type="InterPro" id="IPR003646">
    <property type="entry name" value="SH3-like_bac-type"/>
</dbReference>
<evidence type="ECO:0000313" key="5">
    <source>
        <dbReference type="Proteomes" id="UP000320717"/>
    </source>
</evidence>
<keyword evidence="2" id="KW-0732">Signal</keyword>
<protein>
    <submittedName>
        <fullName evidence="4">SH3 domain-containing protein</fullName>
    </submittedName>
</protein>
<dbReference type="SUPFAM" id="SSF50044">
    <property type="entry name" value="SH3-domain"/>
    <property type="match status" value="1"/>
</dbReference>
<evidence type="ECO:0000256" key="1">
    <source>
        <dbReference type="SAM" id="MobiDB-lite"/>
    </source>
</evidence>
<feature type="compositionally biased region" description="Polar residues" evidence="1">
    <location>
        <begin position="271"/>
        <end position="282"/>
    </location>
</feature>
<dbReference type="PANTHER" id="PTHR34385">
    <property type="entry name" value="D-ALANYL-D-ALANINE CARBOXYPEPTIDASE"/>
    <property type="match status" value="1"/>
</dbReference>
<dbReference type="Pfam" id="PF08239">
    <property type="entry name" value="SH3_3"/>
    <property type="match status" value="3"/>
</dbReference>
<gene>
    <name evidence="4" type="ORF">FQA45_01090</name>
</gene>
<dbReference type="EMBL" id="CP042260">
    <property type="protein sequence ID" value="QDY65024.1"/>
    <property type="molecule type" value="Genomic_DNA"/>
</dbReference>
<dbReference type="PANTHER" id="PTHR34385:SF1">
    <property type="entry name" value="PEPTIDOGLYCAN L-ALANYL-D-GLUTAMATE ENDOPEPTIDASE CWLK"/>
    <property type="match status" value="1"/>
</dbReference>
<feature type="region of interest" description="Disordered" evidence="1">
    <location>
        <begin position="257"/>
        <end position="282"/>
    </location>
</feature>
<dbReference type="InterPro" id="IPR003709">
    <property type="entry name" value="VanY-like_core_dom"/>
</dbReference>
<feature type="compositionally biased region" description="Polar residues" evidence="1">
    <location>
        <begin position="350"/>
        <end position="361"/>
    </location>
</feature>
<feature type="signal peptide" evidence="2">
    <location>
        <begin position="1"/>
        <end position="44"/>
    </location>
</feature>
<evidence type="ECO:0000313" key="4">
    <source>
        <dbReference type="EMBL" id="QDY65024.1"/>
    </source>
</evidence>
<feature type="region of interest" description="Disordered" evidence="1">
    <location>
        <begin position="332"/>
        <end position="361"/>
    </location>
</feature>
<feature type="compositionally biased region" description="Low complexity" evidence="1">
    <location>
        <begin position="416"/>
        <end position="433"/>
    </location>
</feature>
<dbReference type="Pfam" id="PF02557">
    <property type="entry name" value="VanY"/>
    <property type="match status" value="1"/>
</dbReference>
<feature type="domain" description="SH3b" evidence="3">
    <location>
        <begin position="348"/>
        <end position="414"/>
    </location>
</feature>
<dbReference type="SUPFAM" id="SSF55166">
    <property type="entry name" value="Hedgehog/DD-peptidase"/>
    <property type="match status" value="1"/>
</dbReference>
<dbReference type="InterPro" id="IPR036028">
    <property type="entry name" value="SH3-like_dom_sf"/>
</dbReference>
<evidence type="ECO:0000256" key="2">
    <source>
        <dbReference type="SAM" id="SignalP"/>
    </source>
</evidence>
<dbReference type="InterPro" id="IPR052179">
    <property type="entry name" value="DD-CPase-like"/>
</dbReference>
<organism evidence="4 5">
    <name type="scientific">Glutamicibacter halophytocola</name>
    <dbReference type="NCBI Taxonomy" id="1933880"/>
    <lineage>
        <taxon>Bacteria</taxon>
        <taxon>Bacillati</taxon>
        <taxon>Actinomycetota</taxon>
        <taxon>Actinomycetes</taxon>
        <taxon>Micrococcales</taxon>
        <taxon>Micrococcaceae</taxon>
        <taxon>Glutamicibacter</taxon>
    </lineage>
</organism>
<dbReference type="InterPro" id="IPR058193">
    <property type="entry name" value="VanY/YodJ_core_dom"/>
</dbReference>
<dbReference type="InterPro" id="IPR009045">
    <property type="entry name" value="Zn_M74/Hedgehog-like"/>
</dbReference>
<dbReference type="Gene3D" id="2.30.30.40">
    <property type="entry name" value="SH3 Domains"/>
    <property type="match status" value="3"/>
</dbReference>
<dbReference type="Proteomes" id="UP000320717">
    <property type="component" value="Chromosome"/>
</dbReference>
<feature type="domain" description="SH3b" evidence="3">
    <location>
        <begin position="429"/>
        <end position="490"/>
    </location>
</feature>
<feature type="region of interest" description="Disordered" evidence="1">
    <location>
        <begin position="414"/>
        <end position="433"/>
    </location>
</feature>
<feature type="chain" id="PRO_5046916292" evidence="2">
    <location>
        <begin position="45"/>
        <end position="490"/>
    </location>
</feature>
<feature type="compositionally biased region" description="Basic and acidic residues" evidence="1">
    <location>
        <begin position="337"/>
        <end position="347"/>
    </location>
</feature>
<accession>A0ABX5Y4J6</accession>
<name>A0ABX5Y4J6_9MICC</name>
<feature type="domain" description="SH3b" evidence="3">
    <location>
        <begin position="264"/>
        <end position="331"/>
    </location>
</feature>
<dbReference type="CDD" id="cd14852">
    <property type="entry name" value="LD-carboxypeptidase"/>
    <property type="match status" value="1"/>
</dbReference>
<proteinExistence type="predicted"/>
<reference evidence="4 5" key="1">
    <citation type="submission" date="2019-07" db="EMBL/GenBank/DDBJ databases">
        <title>Complete Genome Sequence of drought tolerant Plant Growth-Promoting Rhizobacterium Glutamicibacter halophytocola DR408.</title>
        <authorList>
            <person name="Nishu S.D."/>
            <person name="Lee T.K."/>
        </authorList>
    </citation>
    <scope>NUCLEOTIDE SEQUENCE [LARGE SCALE GENOMIC DNA]</scope>
    <source>
        <strain evidence="4 5">DR408</strain>
    </source>
</reference>
<keyword evidence="5" id="KW-1185">Reference proteome</keyword>